<name>A0A890DHP1_ECOLX</name>
<dbReference type="RefSeq" id="WP_205701487.1">
    <property type="nucleotide sequence ID" value="NZ_MW390531.1"/>
</dbReference>
<comment type="similarity">
    <text evidence="1">Belongs to the Rpn/YhgA-like nuclease family.</text>
</comment>
<feature type="domain" description="Transposase (putative) YhgA-like" evidence="2">
    <location>
        <begin position="11"/>
        <end position="207"/>
    </location>
</feature>
<accession>A0A890DHP1</accession>
<keyword evidence="3" id="KW-0614">Plasmid</keyword>
<dbReference type="PANTHER" id="PTHR34611:SF2">
    <property type="entry name" value="INACTIVE RECOMBINATION-PROMOTING NUCLEASE-LIKE PROTEIN RPNE-RELATED"/>
    <property type="match status" value="1"/>
</dbReference>
<geneLocation type="plasmid" evidence="3">
    <name>pESBL3215-IncI</name>
</geneLocation>
<dbReference type="AlphaFoldDB" id="A0A890DHP1"/>
<sequence>MSKKKTTTTPTPHDAAFRSFLANPDVARDFLELHLPAEYRQLCDLSTLKLEPATFVEPDLHQYASDILWSVKTTGGEDGYVYTLIEHQSTENLYMPFRMLRYSVAAMQRHLEQHKTLPLVIPVLFYHGERSPYPYSMNWLDCFENPALAAKIYTKPFPLVDITVVDDNEIMNHRRMAALTLLMKHIRHRDMMELLDKLPQVMVEISDEQVRVLIHYIVNAGDSVSPEFMRALAERLPQHEDKLMTIAERLEQKGRQEGRMEGRMEGALEKALAIACQLQKMGMTPEQIKQATGLSGEELKKLFPDEQ</sequence>
<evidence type="ECO:0000313" key="3">
    <source>
        <dbReference type="EMBL" id="QRG43809.1"/>
    </source>
</evidence>
<dbReference type="EMBL" id="MW390531">
    <property type="protein sequence ID" value="QRG43809.1"/>
    <property type="molecule type" value="Genomic_DNA"/>
</dbReference>
<evidence type="ECO:0000259" key="2">
    <source>
        <dbReference type="Pfam" id="PF04754"/>
    </source>
</evidence>
<proteinExistence type="inferred from homology"/>
<evidence type="ECO:0000256" key="1">
    <source>
        <dbReference type="ARBA" id="ARBA00009787"/>
    </source>
</evidence>
<dbReference type="NCBIfam" id="TIGR01784">
    <property type="entry name" value="T_den_put_tspse"/>
    <property type="match status" value="1"/>
</dbReference>
<dbReference type="GO" id="GO:0006310">
    <property type="term" value="P:DNA recombination"/>
    <property type="evidence" value="ECO:0007669"/>
    <property type="project" value="TreeGrafter"/>
</dbReference>
<organism evidence="3">
    <name type="scientific">Escherichia coli</name>
    <dbReference type="NCBI Taxonomy" id="562"/>
    <lineage>
        <taxon>Bacteria</taxon>
        <taxon>Pseudomonadati</taxon>
        <taxon>Pseudomonadota</taxon>
        <taxon>Gammaproteobacteria</taxon>
        <taxon>Enterobacterales</taxon>
        <taxon>Enterobacteriaceae</taxon>
        <taxon>Escherichia</taxon>
    </lineage>
</organism>
<dbReference type="InterPro" id="IPR006842">
    <property type="entry name" value="Transposase_31"/>
</dbReference>
<reference evidence="3" key="1">
    <citation type="journal article" date="2021" name="Sci. Rep.">
        <title>Antibiotic resistance plasmid composition and architecture in Escherichia coli isolates from meat.</title>
        <authorList>
            <person name="Darphorn T.S."/>
            <person name="Bel K."/>
            <person name="Koenders-van Sint Anneland B.B."/>
            <person name="Brul S."/>
            <person name="Ter Kuile B.H."/>
        </authorList>
    </citation>
    <scope>NUCLEOTIDE SEQUENCE</scope>
    <source>
        <strain evidence="3">ESBL3215</strain>
    </source>
</reference>
<dbReference type="Pfam" id="PF04754">
    <property type="entry name" value="Transposase_31"/>
    <property type="match status" value="1"/>
</dbReference>
<dbReference type="InterPro" id="IPR010106">
    <property type="entry name" value="RpnA"/>
</dbReference>
<protein>
    <recommendedName>
        <fullName evidence="2">Transposase (putative) YhgA-like domain-containing protein</fullName>
    </recommendedName>
</protein>
<dbReference type="PANTHER" id="PTHR34611">
    <property type="match status" value="1"/>
</dbReference>
<dbReference type="InterPro" id="IPR051699">
    <property type="entry name" value="Rpn/YhgA-like_nuclease"/>
</dbReference>
<dbReference type="GO" id="GO:1990238">
    <property type="term" value="F:double-stranded DNA endonuclease activity"/>
    <property type="evidence" value="ECO:0007669"/>
    <property type="project" value="TreeGrafter"/>
</dbReference>